<dbReference type="Gene3D" id="3.40.350.10">
    <property type="entry name" value="Creatinase/prolidase N-terminal domain"/>
    <property type="match status" value="1"/>
</dbReference>
<evidence type="ECO:0000256" key="1">
    <source>
        <dbReference type="ARBA" id="ARBA00001424"/>
    </source>
</evidence>
<evidence type="ECO:0000256" key="8">
    <source>
        <dbReference type="ARBA" id="ARBA00023049"/>
    </source>
</evidence>
<dbReference type="InterPro" id="IPR052433">
    <property type="entry name" value="X-Pro_dipept-like"/>
</dbReference>
<evidence type="ECO:0000256" key="2">
    <source>
        <dbReference type="ARBA" id="ARBA00001936"/>
    </source>
</evidence>
<keyword evidence="9" id="KW-0464">Manganese</keyword>
<evidence type="ECO:0000313" key="13">
    <source>
        <dbReference type="Proteomes" id="UP000701702"/>
    </source>
</evidence>
<gene>
    <name evidence="12" type="primary">pepP_2</name>
    <name evidence="12" type="ORF">LMG23994_04754</name>
</gene>
<organism evidence="12 13">
    <name type="scientific">Cupriavidus pinatubonensis</name>
    <dbReference type="NCBI Taxonomy" id="248026"/>
    <lineage>
        <taxon>Bacteria</taxon>
        <taxon>Pseudomonadati</taxon>
        <taxon>Pseudomonadota</taxon>
        <taxon>Betaproteobacteria</taxon>
        <taxon>Burkholderiales</taxon>
        <taxon>Burkholderiaceae</taxon>
        <taxon>Cupriavidus</taxon>
    </lineage>
</organism>
<evidence type="ECO:0000256" key="4">
    <source>
        <dbReference type="ARBA" id="ARBA00012574"/>
    </source>
</evidence>
<dbReference type="InterPro" id="IPR036005">
    <property type="entry name" value="Creatinase/aminopeptidase-like"/>
</dbReference>
<comment type="similarity">
    <text evidence="3 10">Belongs to the peptidase M24B family.</text>
</comment>
<evidence type="ECO:0000256" key="9">
    <source>
        <dbReference type="ARBA" id="ARBA00023211"/>
    </source>
</evidence>
<dbReference type="PANTHER" id="PTHR43226">
    <property type="entry name" value="XAA-PRO AMINOPEPTIDASE 3"/>
    <property type="match status" value="1"/>
</dbReference>
<dbReference type="InterPro" id="IPR029149">
    <property type="entry name" value="Creatin/AminoP/Spt16_N"/>
</dbReference>
<evidence type="ECO:0000256" key="3">
    <source>
        <dbReference type="ARBA" id="ARBA00008766"/>
    </source>
</evidence>
<dbReference type="Proteomes" id="UP000701702">
    <property type="component" value="Unassembled WGS sequence"/>
</dbReference>
<keyword evidence="12" id="KW-0031">Aminopeptidase</keyword>
<keyword evidence="8" id="KW-0482">Metalloprotease</keyword>
<dbReference type="PROSITE" id="PS00491">
    <property type="entry name" value="PROLINE_PEPTIDASE"/>
    <property type="match status" value="1"/>
</dbReference>
<feature type="domain" description="Aminopeptidase P N-terminal" evidence="11">
    <location>
        <begin position="13"/>
        <end position="145"/>
    </location>
</feature>
<dbReference type="SUPFAM" id="SSF53092">
    <property type="entry name" value="Creatinase/prolidase N-terminal domain"/>
    <property type="match status" value="1"/>
</dbReference>
<dbReference type="PANTHER" id="PTHR43226:SF4">
    <property type="entry name" value="XAA-PRO AMINOPEPTIDASE 3"/>
    <property type="match status" value="1"/>
</dbReference>
<dbReference type="GO" id="GO:0004177">
    <property type="term" value="F:aminopeptidase activity"/>
    <property type="evidence" value="ECO:0007669"/>
    <property type="project" value="UniProtKB-KW"/>
</dbReference>
<keyword evidence="6 10" id="KW-0479">Metal-binding</keyword>
<reference evidence="12 13" key="1">
    <citation type="submission" date="2021-08" db="EMBL/GenBank/DDBJ databases">
        <authorList>
            <person name="Peeters C."/>
        </authorList>
    </citation>
    <scope>NUCLEOTIDE SEQUENCE [LARGE SCALE GENOMIC DNA]</scope>
    <source>
        <strain evidence="12 13">LMG 23994</strain>
    </source>
</reference>
<keyword evidence="13" id="KW-1185">Reference proteome</keyword>
<dbReference type="EMBL" id="CAJZAF010000030">
    <property type="protein sequence ID" value="CAG9181793.1"/>
    <property type="molecule type" value="Genomic_DNA"/>
</dbReference>
<evidence type="ECO:0000313" key="12">
    <source>
        <dbReference type="EMBL" id="CAG9181793.1"/>
    </source>
</evidence>
<evidence type="ECO:0000256" key="7">
    <source>
        <dbReference type="ARBA" id="ARBA00022801"/>
    </source>
</evidence>
<evidence type="ECO:0000256" key="6">
    <source>
        <dbReference type="ARBA" id="ARBA00022723"/>
    </source>
</evidence>
<dbReference type="InterPro" id="IPR000994">
    <property type="entry name" value="Pept_M24"/>
</dbReference>
<dbReference type="InterPro" id="IPR007865">
    <property type="entry name" value="Aminopep_P_N"/>
</dbReference>
<evidence type="ECO:0000259" key="11">
    <source>
        <dbReference type="SMART" id="SM01011"/>
    </source>
</evidence>
<dbReference type="Pfam" id="PF00557">
    <property type="entry name" value="Peptidase_M24"/>
    <property type="match status" value="1"/>
</dbReference>
<proteinExistence type="inferred from homology"/>
<keyword evidence="5" id="KW-0645">Protease</keyword>
<comment type="cofactor">
    <cofactor evidence="2">
        <name>Mn(2+)</name>
        <dbReference type="ChEBI" id="CHEBI:29035"/>
    </cofactor>
</comment>
<name>A0ABM8XNK0_9BURK</name>
<evidence type="ECO:0000256" key="10">
    <source>
        <dbReference type="RuleBase" id="RU000590"/>
    </source>
</evidence>
<accession>A0ABM8XNK0</accession>
<dbReference type="EC" id="3.4.11.9" evidence="4"/>
<protein>
    <recommendedName>
        <fullName evidence="4">Xaa-Pro aminopeptidase</fullName>
        <ecNumber evidence="4">3.4.11.9</ecNumber>
    </recommendedName>
</protein>
<sequence length="472" mass="51820">MGSAIEPIGVPMFDKGVYQTRRQQLRERVGTGLLLFPGNENCAINFAHNPYPFRQDSSFTYLFGIRRPGLAALIDADSGAETLFGDDATADDELWLGTQPRLHAQAERAGIASVRPLSEIEAVISTAHSQGRTVHYLPAYRHQTTLDLARWLELPAASIAAQSSVALIRAVVALREIKSAGEVSEVEKALTVTHAMHLAAMRMSQPGVVEREVVAEMRRIAQCHDVQEAYAPIFTRRKEGLHAQVYDMQLAAGDLVINDAAACSAMDYASDVTRTLPVGGRFSARQRELYELLLSAQLGGIAAMRPGLRYLDLHKAVSAAIVHGMCEMGFFRGDPEEIVAAGAHAICFPHGLGHQLGLDVHDMEALGEDHVGYDDEVSRSGQFGLRYLRMGKRLREGMVMTIEPGIYFMPALIDRWRAEQRHAAHICYARFDAYRDFGGMRVEDVVHVGGKSARVLGPHIPKTVAEVEAAMP</sequence>
<comment type="caution">
    <text evidence="12">The sequence shown here is derived from an EMBL/GenBank/DDBJ whole genome shotgun (WGS) entry which is preliminary data.</text>
</comment>
<dbReference type="InterPro" id="IPR001131">
    <property type="entry name" value="Peptidase_M24B_aminopep-P_CS"/>
</dbReference>
<dbReference type="SMART" id="SM01011">
    <property type="entry name" value="AMP_N"/>
    <property type="match status" value="1"/>
</dbReference>
<comment type="catalytic activity">
    <reaction evidence="1">
        <text>Release of any N-terminal amino acid, including proline, that is linked to proline, even from a dipeptide or tripeptide.</text>
        <dbReference type="EC" id="3.4.11.9"/>
    </reaction>
</comment>
<keyword evidence="7 12" id="KW-0378">Hydrolase</keyword>
<dbReference type="Pfam" id="PF05195">
    <property type="entry name" value="AMP_N"/>
    <property type="match status" value="1"/>
</dbReference>
<dbReference type="SUPFAM" id="SSF55920">
    <property type="entry name" value="Creatinase/aminopeptidase"/>
    <property type="match status" value="1"/>
</dbReference>
<evidence type="ECO:0000256" key="5">
    <source>
        <dbReference type="ARBA" id="ARBA00022670"/>
    </source>
</evidence>
<dbReference type="Gene3D" id="3.90.230.10">
    <property type="entry name" value="Creatinase/methionine aminopeptidase superfamily"/>
    <property type="match status" value="1"/>
</dbReference>